<dbReference type="SUPFAM" id="SSF51161">
    <property type="entry name" value="Trimeric LpxA-like enzymes"/>
    <property type="match status" value="1"/>
</dbReference>
<gene>
    <name evidence="8" type="ORF">CD175_15970</name>
</gene>
<protein>
    <submittedName>
        <fullName evidence="8">Acetyltransferase</fullName>
    </submittedName>
</protein>
<dbReference type="PANTHER" id="PTHR23416:SF23">
    <property type="entry name" value="ACETYLTRANSFERASE C18B11.09C-RELATED"/>
    <property type="match status" value="1"/>
</dbReference>
<dbReference type="InterPro" id="IPR001451">
    <property type="entry name" value="Hexapep"/>
</dbReference>
<accession>A0A2S6FK35</accession>
<dbReference type="Proteomes" id="UP000238541">
    <property type="component" value="Unassembled WGS sequence"/>
</dbReference>
<evidence type="ECO:0000256" key="3">
    <source>
        <dbReference type="ARBA" id="ARBA00022556"/>
    </source>
</evidence>
<organism evidence="8 9">
    <name type="scientific">Pseudomonas laurylsulfatiphila</name>
    <dbReference type="NCBI Taxonomy" id="2011015"/>
    <lineage>
        <taxon>Bacteria</taxon>
        <taxon>Pseudomonadati</taxon>
        <taxon>Pseudomonadota</taxon>
        <taxon>Gammaproteobacteria</taxon>
        <taxon>Pseudomonadales</taxon>
        <taxon>Pseudomonadaceae</taxon>
        <taxon>Pseudomonas</taxon>
    </lineage>
</organism>
<evidence type="ECO:0000256" key="7">
    <source>
        <dbReference type="ARBA" id="ARBA00023315"/>
    </source>
</evidence>
<evidence type="ECO:0000313" key="9">
    <source>
        <dbReference type="Proteomes" id="UP000238541"/>
    </source>
</evidence>
<keyword evidence="9" id="KW-1185">Reference proteome</keyword>
<dbReference type="Gene3D" id="2.160.10.10">
    <property type="entry name" value="Hexapeptide repeat proteins"/>
    <property type="match status" value="1"/>
</dbReference>
<keyword evidence="6" id="KW-0443">Lipid metabolism</keyword>
<evidence type="ECO:0000256" key="4">
    <source>
        <dbReference type="ARBA" id="ARBA00022679"/>
    </source>
</evidence>
<evidence type="ECO:0000256" key="6">
    <source>
        <dbReference type="ARBA" id="ARBA00023098"/>
    </source>
</evidence>
<dbReference type="GO" id="GO:0016020">
    <property type="term" value="C:membrane"/>
    <property type="evidence" value="ECO:0007669"/>
    <property type="project" value="GOC"/>
</dbReference>
<dbReference type="InterPro" id="IPR018357">
    <property type="entry name" value="Hexapep_transf_CS"/>
</dbReference>
<keyword evidence="7" id="KW-0012">Acyltransferase</keyword>
<evidence type="ECO:0000256" key="1">
    <source>
        <dbReference type="ARBA" id="ARBA00007274"/>
    </source>
</evidence>
<name>A0A2S6FK35_9PSED</name>
<dbReference type="InterPro" id="IPR051159">
    <property type="entry name" value="Hexapeptide_acetyltransf"/>
</dbReference>
<evidence type="ECO:0000313" key="8">
    <source>
        <dbReference type="EMBL" id="PPK37755.1"/>
    </source>
</evidence>
<dbReference type="CDD" id="cd04647">
    <property type="entry name" value="LbH_MAT_like"/>
    <property type="match status" value="1"/>
</dbReference>
<dbReference type="GO" id="GO:0009245">
    <property type="term" value="P:lipid A biosynthetic process"/>
    <property type="evidence" value="ECO:0007669"/>
    <property type="project" value="UniProtKB-KW"/>
</dbReference>
<dbReference type="RefSeq" id="WP_104449696.1">
    <property type="nucleotide sequence ID" value="NZ_NIRS01000004.1"/>
</dbReference>
<evidence type="ECO:0000256" key="5">
    <source>
        <dbReference type="ARBA" id="ARBA00022737"/>
    </source>
</evidence>
<keyword evidence="5" id="KW-0677">Repeat</keyword>
<dbReference type="PROSITE" id="PS00101">
    <property type="entry name" value="HEXAPEP_TRANSFERASES"/>
    <property type="match status" value="1"/>
</dbReference>
<dbReference type="InterPro" id="IPR011004">
    <property type="entry name" value="Trimer_LpxA-like_sf"/>
</dbReference>
<dbReference type="AlphaFoldDB" id="A0A2S6FK35"/>
<keyword evidence="4 8" id="KW-0808">Transferase</keyword>
<comment type="caution">
    <text evidence="8">The sequence shown here is derived from an EMBL/GenBank/DDBJ whole genome shotgun (WGS) entry which is preliminary data.</text>
</comment>
<keyword evidence="3" id="KW-0441">Lipid A biosynthesis</keyword>
<reference evidence="9" key="1">
    <citation type="submission" date="2017-06" db="EMBL/GenBank/DDBJ databases">
        <authorList>
            <person name="Furmanczyk E.M."/>
        </authorList>
    </citation>
    <scope>NUCLEOTIDE SEQUENCE [LARGE SCALE GENOMIC DNA]</scope>
    <source>
        <strain evidence="9">AP3_16</strain>
    </source>
</reference>
<dbReference type="PANTHER" id="PTHR23416">
    <property type="entry name" value="SIALIC ACID SYNTHASE-RELATED"/>
    <property type="match status" value="1"/>
</dbReference>
<keyword evidence="2" id="KW-0444">Lipid biosynthesis</keyword>
<evidence type="ECO:0000256" key="2">
    <source>
        <dbReference type="ARBA" id="ARBA00022516"/>
    </source>
</evidence>
<dbReference type="GO" id="GO:0016746">
    <property type="term" value="F:acyltransferase activity"/>
    <property type="evidence" value="ECO:0007669"/>
    <property type="project" value="UniProtKB-KW"/>
</dbReference>
<dbReference type="Pfam" id="PF14602">
    <property type="entry name" value="Hexapep_2"/>
    <property type="match status" value="2"/>
</dbReference>
<comment type="similarity">
    <text evidence="1">Belongs to the transferase hexapeptide repeat family.</text>
</comment>
<dbReference type="EMBL" id="NIRS01000004">
    <property type="protein sequence ID" value="PPK37755.1"/>
    <property type="molecule type" value="Genomic_DNA"/>
</dbReference>
<proteinExistence type="inferred from homology"/>
<sequence>MLKLILGTLSFNLSLQRVLWPISKLFWRHVLKHFGENARIMRGVEIICPHNVCIGKNVYIGKNCAIYGYNTISIGENSLIARDTIILTRGHIFNDPTTPIRDQGYNAAPISIGNDVWIGARVTILPGVNIGNGSVVAAGSIVNKDVPEYTVVGGSPAKTIKQRS</sequence>